<keyword evidence="5" id="KW-0808">Transferase</keyword>
<evidence type="ECO:0000313" key="16">
    <source>
        <dbReference type="EMBL" id="RCG17261.1"/>
    </source>
</evidence>
<reference evidence="16 17" key="1">
    <citation type="submission" date="2018-06" db="EMBL/GenBank/DDBJ databases">
        <title>Sphaerisporangium craniellae sp. nov., isolated from a marine sponge in the South China Sea.</title>
        <authorList>
            <person name="Li L."/>
        </authorList>
    </citation>
    <scope>NUCLEOTIDE SEQUENCE [LARGE SCALE GENOMIC DNA]</scope>
    <source>
        <strain evidence="16 17">CCTCC AA 208026</strain>
    </source>
</reference>
<dbReference type="InterPro" id="IPR025201">
    <property type="entry name" value="KdpD_TM"/>
</dbReference>
<dbReference type="GO" id="GO:0046983">
    <property type="term" value="F:protein dimerization activity"/>
    <property type="evidence" value="ECO:0007669"/>
    <property type="project" value="InterPro"/>
</dbReference>
<comment type="subcellular location">
    <subcellularLocation>
        <location evidence="2">Membrane</location>
        <topology evidence="2">Multi-pass membrane protein</topology>
    </subcellularLocation>
</comment>
<keyword evidence="11" id="KW-0902">Two-component regulatory system</keyword>
<feature type="domain" description="Histidine kinase/HSP90-like ATPase" evidence="15">
    <location>
        <begin position="521"/>
        <end position="611"/>
    </location>
</feature>
<accession>A0A367EGU1</accession>
<sequence>MPEGIIASLLRTSRPSYALGLGVSVACVVVESALIYLIKDYVPPTAFGVVYLLGVLLVSTIWGLGLAMATALLSAAVYHFLYLWPVNDATELIILPIFFIVGVLAGSITGVARASAAEAHARQAEADLAAEQAHLLLRAGDLRSALPEASERLARALELPYATVIPEELVPGEGRTVFPLREGSTVLGTLVLPPGVPPSTLRRLRRRIVPALESLVAAAREREAIVNALEASRDDLRRIAEVQGALRRVATLVAQGISPEEIFQAVAGEIGRIVGAEYIAVTRFEPDAQVTLVGSWRGGRTPPALRLGSRWGVGQGTVPDLVSRTGRPARVVLSDPGIAGGISRWARSQGLKCATGCPVMVQGHLWGTVIAFSASAQSDPEEAEDRMMDFTELVATAVANADSLAELAASRARVVAATDETRRRIERDLHDGTQQHLVSVALELRTAALAVPPGCGDLRRRLDHAVNGLGDVVENLREISRGLHPAILSMGGIEPALRTLARRSSVPVELDIDGVRRLPERVEVAIYFIVSEALTNVAKHAHASVAGVRLRVLDGMAELAIHDDGAGGGDPRQGSGLIGLKDRVEALGGALEITSPIGGGTCLRARIPAASDWEPPAGRRAGPML</sequence>
<name>A0A367EGU1_9ACTN</name>
<evidence type="ECO:0000259" key="14">
    <source>
        <dbReference type="SMART" id="SM00065"/>
    </source>
</evidence>
<evidence type="ECO:0000256" key="12">
    <source>
        <dbReference type="ARBA" id="ARBA00023136"/>
    </source>
</evidence>
<dbReference type="InterPro" id="IPR011712">
    <property type="entry name" value="Sig_transdc_His_kin_sub3_dim/P"/>
</dbReference>
<evidence type="ECO:0000313" key="17">
    <source>
        <dbReference type="Proteomes" id="UP000253094"/>
    </source>
</evidence>
<keyword evidence="4" id="KW-0597">Phosphoprotein</keyword>
<evidence type="ECO:0000256" key="9">
    <source>
        <dbReference type="ARBA" id="ARBA00022840"/>
    </source>
</evidence>
<dbReference type="Proteomes" id="UP000253094">
    <property type="component" value="Unassembled WGS sequence"/>
</dbReference>
<evidence type="ECO:0000256" key="1">
    <source>
        <dbReference type="ARBA" id="ARBA00000085"/>
    </source>
</evidence>
<dbReference type="InterPro" id="IPR038318">
    <property type="entry name" value="KdpD_sf"/>
</dbReference>
<dbReference type="InterPro" id="IPR003018">
    <property type="entry name" value="GAF"/>
</dbReference>
<dbReference type="SUPFAM" id="SSF55874">
    <property type="entry name" value="ATPase domain of HSP90 chaperone/DNA topoisomerase II/histidine kinase"/>
    <property type="match status" value="1"/>
</dbReference>
<evidence type="ECO:0000256" key="2">
    <source>
        <dbReference type="ARBA" id="ARBA00004141"/>
    </source>
</evidence>
<dbReference type="EC" id="2.7.13.3" evidence="3"/>
<keyword evidence="17" id="KW-1185">Reference proteome</keyword>
<evidence type="ECO:0000256" key="6">
    <source>
        <dbReference type="ARBA" id="ARBA00022692"/>
    </source>
</evidence>
<dbReference type="Pfam" id="PF01590">
    <property type="entry name" value="GAF"/>
    <property type="match status" value="1"/>
</dbReference>
<keyword evidence="6 13" id="KW-0812">Transmembrane</keyword>
<evidence type="ECO:0000256" key="10">
    <source>
        <dbReference type="ARBA" id="ARBA00022989"/>
    </source>
</evidence>
<keyword evidence="12 13" id="KW-0472">Membrane</keyword>
<dbReference type="Gene3D" id="1.20.120.620">
    <property type="entry name" value="Backbone structure of the membrane domain of e. Coli histidine kinase receptor kdpd"/>
    <property type="match status" value="1"/>
</dbReference>
<protein>
    <recommendedName>
        <fullName evidence="3">histidine kinase</fullName>
        <ecNumber evidence="3">2.7.13.3</ecNumber>
    </recommendedName>
</protein>
<gene>
    <name evidence="16" type="ORF">DQ384_39875</name>
</gene>
<keyword evidence="8" id="KW-0418">Kinase</keyword>
<feature type="transmembrane region" description="Helical" evidence="13">
    <location>
        <begin position="17"/>
        <end position="38"/>
    </location>
</feature>
<dbReference type="InterPro" id="IPR003594">
    <property type="entry name" value="HATPase_dom"/>
</dbReference>
<dbReference type="GO" id="GO:0000155">
    <property type="term" value="F:phosphorelay sensor kinase activity"/>
    <property type="evidence" value="ECO:0007669"/>
    <property type="project" value="InterPro"/>
</dbReference>
<dbReference type="InterPro" id="IPR050482">
    <property type="entry name" value="Sensor_HK_TwoCompSys"/>
</dbReference>
<dbReference type="InterPro" id="IPR029016">
    <property type="entry name" value="GAF-like_dom_sf"/>
</dbReference>
<feature type="transmembrane region" description="Helical" evidence="13">
    <location>
        <begin position="93"/>
        <end position="112"/>
    </location>
</feature>
<dbReference type="RefSeq" id="WP_114034084.1">
    <property type="nucleotide sequence ID" value="NZ_QOIL01000044.1"/>
</dbReference>
<dbReference type="OrthoDB" id="5242012at2"/>
<evidence type="ECO:0000259" key="15">
    <source>
        <dbReference type="SMART" id="SM00387"/>
    </source>
</evidence>
<dbReference type="EMBL" id="QOIL01000044">
    <property type="protein sequence ID" value="RCG17261.1"/>
    <property type="molecule type" value="Genomic_DNA"/>
</dbReference>
<dbReference type="InterPro" id="IPR036890">
    <property type="entry name" value="HATPase_C_sf"/>
</dbReference>
<dbReference type="Pfam" id="PF02518">
    <property type="entry name" value="HATPase_c"/>
    <property type="match status" value="1"/>
</dbReference>
<feature type="domain" description="GAF" evidence="14">
    <location>
        <begin position="258"/>
        <end position="408"/>
    </location>
</feature>
<dbReference type="SMART" id="SM00387">
    <property type="entry name" value="HATPase_c"/>
    <property type="match status" value="1"/>
</dbReference>
<evidence type="ECO:0000256" key="7">
    <source>
        <dbReference type="ARBA" id="ARBA00022741"/>
    </source>
</evidence>
<dbReference type="Gene3D" id="1.20.5.1930">
    <property type="match status" value="1"/>
</dbReference>
<dbReference type="PANTHER" id="PTHR24421">
    <property type="entry name" value="NITRATE/NITRITE SENSOR PROTEIN NARX-RELATED"/>
    <property type="match status" value="1"/>
</dbReference>
<dbReference type="SMART" id="SM00065">
    <property type="entry name" value="GAF"/>
    <property type="match status" value="1"/>
</dbReference>
<evidence type="ECO:0000256" key="13">
    <source>
        <dbReference type="SAM" id="Phobius"/>
    </source>
</evidence>
<evidence type="ECO:0000256" key="11">
    <source>
        <dbReference type="ARBA" id="ARBA00023012"/>
    </source>
</evidence>
<dbReference type="Pfam" id="PF07730">
    <property type="entry name" value="HisKA_3"/>
    <property type="match status" value="1"/>
</dbReference>
<keyword evidence="9" id="KW-0067">ATP-binding</keyword>
<evidence type="ECO:0000256" key="4">
    <source>
        <dbReference type="ARBA" id="ARBA00022553"/>
    </source>
</evidence>
<feature type="transmembrane region" description="Helical" evidence="13">
    <location>
        <begin position="50"/>
        <end position="81"/>
    </location>
</feature>
<dbReference type="SUPFAM" id="SSF55781">
    <property type="entry name" value="GAF domain-like"/>
    <property type="match status" value="1"/>
</dbReference>
<dbReference type="Pfam" id="PF13493">
    <property type="entry name" value="DUF4118"/>
    <property type="match status" value="1"/>
</dbReference>
<dbReference type="PANTHER" id="PTHR24421:SF10">
    <property type="entry name" value="NITRATE_NITRITE SENSOR PROTEIN NARQ"/>
    <property type="match status" value="1"/>
</dbReference>
<proteinExistence type="predicted"/>
<evidence type="ECO:0000256" key="8">
    <source>
        <dbReference type="ARBA" id="ARBA00022777"/>
    </source>
</evidence>
<evidence type="ECO:0000256" key="5">
    <source>
        <dbReference type="ARBA" id="ARBA00022679"/>
    </source>
</evidence>
<evidence type="ECO:0000256" key="3">
    <source>
        <dbReference type="ARBA" id="ARBA00012438"/>
    </source>
</evidence>
<dbReference type="GO" id="GO:0005524">
    <property type="term" value="F:ATP binding"/>
    <property type="evidence" value="ECO:0007669"/>
    <property type="project" value="UniProtKB-KW"/>
</dbReference>
<dbReference type="CDD" id="cd16917">
    <property type="entry name" value="HATPase_UhpB-NarQ-NarX-like"/>
    <property type="match status" value="1"/>
</dbReference>
<keyword evidence="7" id="KW-0547">Nucleotide-binding</keyword>
<dbReference type="AlphaFoldDB" id="A0A367EGU1"/>
<comment type="caution">
    <text evidence="16">The sequence shown here is derived from an EMBL/GenBank/DDBJ whole genome shotgun (WGS) entry which is preliminary data.</text>
</comment>
<dbReference type="Gene3D" id="3.30.565.10">
    <property type="entry name" value="Histidine kinase-like ATPase, C-terminal domain"/>
    <property type="match status" value="1"/>
</dbReference>
<comment type="catalytic activity">
    <reaction evidence="1">
        <text>ATP + protein L-histidine = ADP + protein N-phospho-L-histidine.</text>
        <dbReference type="EC" id="2.7.13.3"/>
    </reaction>
</comment>
<dbReference type="GO" id="GO:0016020">
    <property type="term" value="C:membrane"/>
    <property type="evidence" value="ECO:0007669"/>
    <property type="project" value="UniProtKB-SubCell"/>
</dbReference>
<dbReference type="Gene3D" id="3.30.450.40">
    <property type="match status" value="1"/>
</dbReference>
<organism evidence="16 17">
    <name type="scientific">Sphaerisporangium album</name>
    <dbReference type="NCBI Taxonomy" id="509200"/>
    <lineage>
        <taxon>Bacteria</taxon>
        <taxon>Bacillati</taxon>
        <taxon>Actinomycetota</taxon>
        <taxon>Actinomycetes</taxon>
        <taxon>Streptosporangiales</taxon>
        <taxon>Streptosporangiaceae</taxon>
        <taxon>Sphaerisporangium</taxon>
    </lineage>
</organism>
<keyword evidence="10 13" id="KW-1133">Transmembrane helix</keyword>